<proteinExistence type="predicted"/>
<reference evidence="1" key="1">
    <citation type="submission" date="2022-07" db="EMBL/GenBank/DDBJ databases">
        <title>Genome Sequence of Phlebia brevispora.</title>
        <authorList>
            <person name="Buettner E."/>
        </authorList>
    </citation>
    <scope>NUCLEOTIDE SEQUENCE</scope>
    <source>
        <strain evidence="1">MPL23</strain>
    </source>
</reference>
<evidence type="ECO:0000313" key="1">
    <source>
        <dbReference type="EMBL" id="KAJ3556414.1"/>
    </source>
</evidence>
<accession>A0ACC1T9M0</accession>
<sequence>MFVRAQLEAGTCMRPMHHGIYRAVICPEYWQHVRNKSRCRDPNLNPSHISLISSYFTTALLAIVCYEFIITFRHEYELVWQKKWTGATWMFLANRYLMLASVIIDKSPYSARFYVVNLIDSDPIHVSRCYNFPLQNFLTVLAELPLAIVAGMPLKLCTSDDSPSATTAFSALRVFALLGRAYVLAAFTFALSLVVVAVNLYQAGYATYYYVDDPILGSSCYYNFNGSDSIAFHLAGEIGTIAADVIAITITWIKTYRHVREAASIGVNASLSATLLRYGSLYFIVLFGINLLDGLIALSPSLTLLGPVNTFTTILPNIILSRFLISLRQINPPGPSSTARFSHFSVPNFHIPSVPSVIGNLGEPLADGEEDLDDENIDSELCKAGFGVISGSQRDAGLLGVADIDVSGIEEVRTPTSTSFAVINLTDAYRTGSSTDRLMPLPMSAGYFPASLRSRERCFRALASSNRPSLWHLPNTLFLSDVMHYQSLHLPPWMHAMQPHVEH</sequence>
<gene>
    <name evidence="1" type="ORF">NM688_g2043</name>
</gene>
<dbReference type="Proteomes" id="UP001148662">
    <property type="component" value="Unassembled WGS sequence"/>
</dbReference>
<keyword evidence="2" id="KW-1185">Reference proteome</keyword>
<evidence type="ECO:0000313" key="2">
    <source>
        <dbReference type="Proteomes" id="UP001148662"/>
    </source>
</evidence>
<protein>
    <submittedName>
        <fullName evidence="1">Uncharacterized protein</fullName>
    </submittedName>
</protein>
<dbReference type="EMBL" id="JANHOG010000243">
    <property type="protein sequence ID" value="KAJ3556414.1"/>
    <property type="molecule type" value="Genomic_DNA"/>
</dbReference>
<comment type="caution">
    <text evidence="1">The sequence shown here is derived from an EMBL/GenBank/DDBJ whole genome shotgun (WGS) entry which is preliminary data.</text>
</comment>
<organism evidence="1 2">
    <name type="scientific">Phlebia brevispora</name>
    <dbReference type="NCBI Taxonomy" id="194682"/>
    <lineage>
        <taxon>Eukaryota</taxon>
        <taxon>Fungi</taxon>
        <taxon>Dikarya</taxon>
        <taxon>Basidiomycota</taxon>
        <taxon>Agaricomycotina</taxon>
        <taxon>Agaricomycetes</taxon>
        <taxon>Polyporales</taxon>
        <taxon>Meruliaceae</taxon>
        <taxon>Phlebia</taxon>
    </lineage>
</organism>
<name>A0ACC1T9M0_9APHY</name>